<evidence type="ECO:0000256" key="4">
    <source>
        <dbReference type="ARBA" id="ARBA00022670"/>
    </source>
</evidence>
<proteinExistence type="inferred from homology"/>
<sequence length="1327" mass="152052">MRTEENTKLPSVSEETQMEDDAVGPLFAEDEPLDQNMHGPPPLLALPAPPSYSQATEPEFSNSVAYDNQNEDENGHRYVGLVNQAMTCYLNSLIQTLYMTPEFRNIIYRVERKPSPRDIAFQLQKLFLQLQTSEKLTLETVDLTQSFGWENEVYDQHDVQELLGLMIDALEKRWANSPLKGSIETLFKGEVIDYVKCMNCKTVKSRNDIFLDLPLAVREDGAVESHKNLQEAMKGFIKPELLNGNNQYKCEKCDSLQDAQKGLGITKFPYMLVVQLKRFSFDYNTMHRIKLNDRVTFPDYLDLNDYLYKPPEEKPKMSWASVAKKRPSPVPTEPEIKPEGDWFNILPDSEDVEKMLEKGPNVYELFSVMVHQGSATGGHYYAYIKNLDQHKWMCFNDSNVNFASHQEVQRTFGGSFSYGGMNNSNAYLLMYRRIEKRNEHFISTPDLPPHIKNIKEQMEREEREKEERRALEKSMVKVNVLCNDFHYIHTEPKDVMIHKETSFEDIKKKLLDLYPDLTRDSRLVECKPDFAMIKELDKEIEGKPPLYHLKPASRWGSCPAECYIMVDSLERAHFYEIPPNSQTADVWLIDLEQRAVYPVKRVAFDPEATIEEIRGHLCAIERIGQADPVNLRIIYSQNHDDTNIKLLDQANTPFNKLTRQYRTNPQLYVDVGPTQSLKNDRARPFAKSEMLKIMENHLYQIPLLLHLPSLNDYCRLGVFPPIMCRNGARSPIASPFAIQRGDGKPFSVSDLNEDTNSSSTPCPSVINEAADNDVFTNWDATVPTDTRDTPNVSFLEGSTLKSEVQGSSSSTPLSASSTYSSAPSNNDDKRNSLEMADEAVCSKSLELKDTVIPEDTEFLLGDSETQSQSASVPPSYDSWDHQPPEVSITDAYAYDYGLPSYEEAVGIPLTAENLKQYNLEESDDDASLKGQCNARGSDASWSDEIISSPPSYQQIDDLPTDIPTSSGEGGFVKNGNSEVERMIEVKSKRFDANGATLLQLNVDKRMPVCQLQDWVSHQIKLPSNQVEFWKYTAEDACGYVIRPNQSDLVRDVMRDLHRVEVRPRLMPRQGEIVLNIHQYITGEPNIDKRQVLFDVTYDKTSPVEHLLMKCQALLKEVYSEEYTLRQLKLRVLADDCAPVLPNSYPVSLDKKLFLQVLDDKKILTQLEEASPEELECTIVIMVQRWCPETFETLPMFEVYIPLEEPQLFVKNLRYKIAERTGIPVERVEFSKIFPAKDDHCARYPFSKPISELIETVEFGEDLDLENINGKLVYVRDSQEERKVPTEDEKRVIRNKDQRRLQKETANTFRRMERPLRIQVASISESEP</sequence>
<evidence type="ECO:0000256" key="2">
    <source>
        <dbReference type="ARBA" id="ARBA00009085"/>
    </source>
</evidence>
<evidence type="ECO:0000256" key="11">
    <source>
        <dbReference type="SAM" id="MobiDB-lite"/>
    </source>
</evidence>
<dbReference type="GO" id="GO:0016579">
    <property type="term" value="P:protein deubiquitination"/>
    <property type="evidence" value="ECO:0007669"/>
    <property type="project" value="InterPro"/>
</dbReference>
<keyword evidence="6" id="KW-0378">Hydrolase</keyword>
<dbReference type="GO" id="GO:0006508">
    <property type="term" value="P:proteolysis"/>
    <property type="evidence" value="ECO:0007669"/>
    <property type="project" value="UniProtKB-KW"/>
</dbReference>
<evidence type="ECO:0000256" key="7">
    <source>
        <dbReference type="ARBA" id="ARBA00022807"/>
    </source>
</evidence>
<keyword evidence="5" id="KW-0833">Ubl conjugation pathway</keyword>
<dbReference type="PROSITE" id="PS50235">
    <property type="entry name" value="USP_3"/>
    <property type="match status" value="1"/>
</dbReference>
<protein>
    <recommendedName>
        <fullName evidence="8">Ubiquitin carboxyl-terminal hydrolase 47</fullName>
        <ecNumber evidence="3">3.4.19.12</ecNumber>
    </recommendedName>
    <alternativeName>
        <fullName evidence="9">Ubiquitin thioesterase 47</fullName>
    </alternativeName>
    <alternativeName>
        <fullName evidence="10">Ubiquitin-specific-processing protease 47</fullName>
    </alternativeName>
</protein>
<evidence type="ECO:0000256" key="6">
    <source>
        <dbReference type="ARBA" id="ARBA00022801"/>
    </source>
</evidence>
<dbReference type="PANTHER" id="PTHR24006:SF702">
    <property type="entry name" value="UBIQUITIN CARBOXYL-TERMINAL HYDROLASE 47"/>
    <property type="match status" value="1"/>
</dbReference>
<dbReference type="EMBL" id="CAJFCW020000002">
    <property type="protein sequence ID" value="CAG9097732.1"/>
    <property type="molecule type" value="Genomic_DNA"/>
</dbReference>
<reference evidence="13" key="1">
    <citation type="submission" date="2020-09" db="EMBL/GenBank/DDBJ databases">
        <authorList>
            <person name="Kikuchi T."/>
        </authorList>
    </citation>
    <scope>NUCLEOTIDE SEQUENCE</scope>
    <source>
        <strain evidence="13">SH1</strain>
    </source>
</reference>
<dbReference type="Pfam" id="PF00443">
    <property type="entry name" value="UCH"/>
    <property type="match status" value="1"/>
</dbReference>
<gene>
    <name evidence="13" type="ORF">BOKJ2_LOCUS4626</name>
</gene>
<feature type="region of interest" description="Disordered" evidence="11">
    <location>
        <begin position="1"/>
        <end position="24"/>
    </location>
</feature>
<dbReference type="EMBL" id="CAJFDH010000002">
    <property type="protein sequence ID" value="CAD5212825.1"/>
    <property type="molecule type" value="Genomic_DNA"/>
</dbReference>
<dbReference type="GO" id="GO:0005634">
    <property type="term" value="C:nucleus"/>
    <property type="evidence" value="ECO:0007669"/>
    <property type="project" value="TreeGrafter"/>
</dbReference>
<keyword evidence="14" id="KW-1185">Reference proteome</keyword>
<dbReference type="Proteomes" id="UP000614601">
    <property type="component" value="Unassembled WGS sequence"/>
</dbReference>
<dbReference type="EC" id="3.4.19.12" evidence="3"/>
<dbReference type="PANTHER" id="PTHR24006">
    <property type="entry name" value="UBIQUITIN CARBOXYL-TERMINAL HYDROLASE"/>
    <property type="match status" value="1"/>
</dbReference>
<comment type="similarity">
    <text evidence="2">Belongs to the peptidase C19 family.</text>
</comment>
<dbReference type="InterPro" id="IPR050164">
    <property type="entry name" value="Peptidase_C19"/>
</dbReference>
<feature type="compositionally biased region" description="Polar residues" evidence="11">
    <location>
        <begin position="863"/>
        <end position="872"/>
    </location>
</feature>
<dbReference type="Gene3D" id="3.90.70.10">
    <property type="entry name" value="Cysteine proteinases"/>
    <property type="match status" value="1"/>
</dbReference>
<accession>A0A811K9H4</accession>
<keyword evidence="7" id="KW-0788">Thiol protease</keyword>
<dbReference type="GO" id="GO:0005829">
    <property type="term" value="C:cytosol"/>
    <property type="evidence" value="ECO:0007669"/>
    <property type="project" value="TreeGrafter"/>
</dbReference>
<evidence type="ECO:0000313" key="13">
    <source>
        <dbReference type="EMBL" id="CAD5212825.1"/>
    </source>
</evidence>
<feature type="domain" description="USP" evidence="12">
    <location>
        <begin position="79"/>
        <end position="434"/>
    </location>
</feature>
<dbReference type="Proteomes" id="UP000783686">
    <property type="component" value="Unassembled WGS sequence"/>
</dbReference>
<feature type="region of interest" description="Disordered" evidence="11">
    <location>
        <begin position="860"/>
        <end position="884"/>
    </location>
</feature>
<feature type="compositionally biased region" description="Low complexity" evidence="11">
    <location>
        <begin position="807"/>
        <end position="824"/>
    </location>
</feature>
<evidence type="ECO:0000256" key="3">
    <source>
        <dbReference type="ARBA" id="ARBA00012759"/>
    </source>
</evidence>
<comment type="caution">
    <text evidence="13">The sequence shown here is derived from an EMBL/GenBank/DDBJ whole genome shotgun (WGS) entry which is preliminary data.</text>
</comment>
<evidence type="ECO:0000259" key="12">
    <source>
        <dbReference type="PROSITE" id="PS50235"/>
    </source>
</evidence>
<evidence type="ECO:0000256" key="8">
    <source>
        <dbReference type="ARBA" id="ARBA00026136"/>
    </source>
</evidence>
<keyword evidence="4" id="KW-0645">Protease</keyword>
<evidence type="ECO:0000313" key="14">
    <source>
        <dbReference type="Proteomes" id="UP000614601"/>
    </source>
</evidence>
<dbReference type="PROSITE" id="PS00972">
    <property type="entry name" value="USP_1"/>
    <property type="match status" value="1"/>
</dbReference>
<dbReference type="InterPro" id="IPR028889">
    <property type="entry name" value="USP"/>
</dbReference>
<evidence type="ECO:0000256" key="5">
    <source>
        <dbReference type="ARBA" id="ARBA00022786"/>
    </source>
</evidence>
<dbReference type="Pfam" id="PF19718">
    <property type="entry name" value="USP47_C"/>
    <property type="match status" value="1"/>
</dbReference>
<evidence type="ECO:0000256" key="10">
    <source>
        <dbReference type="ARBA" id="ARBA00032453"/>
    </source>
</evidence>
<name>A0A811K9H4_9BILA</name>
<dbReference type="PROSITE" id="PS00973">
    <property type="entry name" value="USP_2"/>
    <property type="match status" value="1"/>
</dbReference>
<dbReference type="GO" id="GO:0004843">
    <property type="term" value="F:cysteine-type deubiquitinase activity"/>
    <property type="evidence" value="ECO:0007669"/>
    <property type="project" value="UniProtKB-EC"/>
</dbReference>
<evidence type="ECO:0000256" key="1">
    <source>
        <dbReference type="ARBA" id="ARBA00000707"/>
    </source>
</evidence>
<dbReference type="InterPro" id="IPR018200">
    <property type="entry name" value="USP_CS"/>
</dbReference>
<comment type="catalytic activity">
    <reaction evidence="1">
        <text>Thiol-dependent hydrolysis of ester, thioester, amide, peptide and isopeptide bonds formed by the C-terminal Gly of ubiquitin (a 76-residue protein attached to proteins as an intracellular targeting signal).</text>
        <dbReference type="EC" id="3.4.19.12"/>
    </reaction>
</comment>
<dbReference type="InterPro" id="IPR001394">
    <property type="entry name" value="Peptidase_C19_UCH"/>
</dbReference>
<organism evidence="13 14">
    <name type="scientific">Bursaphelenchus okinawaensis</name>
    <dbReference type="NCBI Taxonomy" id="465554"/>
    <lineage>
        <taxon>Eukaryota</taxon>
        <taxon>Metazoa</taxon>
        <taxon>Ecdysozoa</taxon>
        <taxon>Nematoda</taxon>
        <taxon>Chromadorea</taxon>
        <taxon>Rhabditida</taxon>
        <taxon>Tylenchina</taxon>
        <taxon>Tylenchomorpha</taxon>
        <taxon>Aphelenchoidea</taxon>
        <taxon>Aphelenchoididae</taxon>
        <taxon>Bursaphelenchus</taxon>
    </lineage>
</organism>
<feature type="region of interest" description="Disordered" evidence="11">
    <location>
        <begin position="780"/>
        <end position="830"/>
    </location>
</feature>
<feature type="region of interest" description="Disordered" evidence="11">
    <location>
        <begin position="744"/>
        <end position="765"/>
    </location>
</feature>
<dbReference type="SUPFAM" id="SSF54001">
    <property type="entry name" value="Cysteine proteinases"/>
    <property type="match status" value="1"/>
</dbReference>
<evidence type="ECO:0000256" key="9">
    <source>
        <dbReference type="ARBA" id="ARBA00029910"/>
    </source>
</evidence>
<dbReference type="InterPro" id="IPR038765">
    <property type="entry name" value="Papain-like_cys_pep_sf"/>
</dbReference>
<dbReference type="InterPro" id="IPR045578">
    <property type="entry name" value="USP47_C"/>
</dbReference>
<dbReference type="OrthoDB" id="289038at2759"/>